<dbReference type="STRING" id="1802421.A2318_04715"/>
<sequence>MTILHSFGKNFLEMTMVVASRGEVMAGWYTVSCSDCGGEIPVHEGWSNPPSICGSCKEKRKNMWYDKSCESCSATLRVHKEWNNPPRFCASCKESQKAKWYEKPCEGCGGTIHANRDWDHPPVFCQECKQRNQPQYKPCSHCGATFTIPTGTLINCKKQGWDLPNRCKDCRELFKFKPFRTARETDLLNNVVWRTYNSRGQLISESRDTEGLPGDRYREHRSPSGQVIGRTRQHEGVFNHNYRETSGTDGRVKSTSRDKEGPFGDRYSESTGGSSGETHQTRTRDNLFNGKKHRETW</sequence>
<name>A0A1F7W4W6_9BACT</name>
<feature type="compositionally biased region" description="Low complexity" evidence="1">
    <location>
        <begin position="269"/>
        <end position="278"/>
    </location>
</feature>
<feature type="region of interest" description="Disordered" evidence="1">
    <location>
        <begin position="204"/>
        <end position="297"/>
    </location>
</feature>
<reference evidence="2 3" key="1">
    <citation type="journal article" date="2016" name="Nat. Commun.">
        <title>Thousands of microbial genomes shed light on interconnected biogeochemical processes in an aquifer system.</title>
        <authorList>
            <person name="Anantharaman K."/>
            <person name="Brown C.T."/>
            <person name="Hug L.A."/>
            <person name="Sharon I."/>
            <person name="Castelle C.J."/>
            <person name="Probst A.J."/>
            <person name="Thomas B.C."/>
            <person name="Singh A."/>
            <person name="Wilkins M.J."/>
            <person name="Karaoz U."/>
            <person name="Brodie E.L."/>
            <person name="Williams K.H."/>
            <person name="Hubbard S.S."/>
            <person name="Banfield J.F."/>
        </authorList>
    </citation>
    <scope>NUCLEOTIDE SEQUENCE [LARGE SCALE GENOMIC DNA]</scope>
</reference>
<dbReference type="AlphaFoldDB" id="A0A1F7W4W6"/>
<proteinExistence type="predicted"/>
<protein>
    <submittedName>
        <fullName evidence="2">Uncharacterized protein</fullName>
    </submittedName>
</protein>
<organism evidence="2 3">
    <name type="scientific">Candidatus Uhrbacteria bacterium RIFOXYB2_FULL_45_11</name>
    <dbReference type="NCBI Taxonomy" id="1802421"/>
    <lineage>
        <taxon>Bacteria</taxon>
        <taxon>Candidatus Uhriibacteriota</taxon>
    </lineage>
</organism>
<feature type="compositionally biased region" description="Basic and acidic residues" evidence="1">
    <location>
        <begin position="250"/>
        <end position="268"/>
    </location>
</feature>
<dbReference type="Proteomes" id="UP000177331">
    <property type="component" value="Unassembled WGS sequence"/>
</dbReference>
<accession>A0A1F7W4W6</accession>
<evidence type="ECO:0000313" key="2">
    <source>
        <dbReference type="EMBL" id="OGL97799.1"/>
    </source>
</evidence>
<dbReference type="EMBL" id="MGFD01000036">
    <property type="protein sequence ID" value="OGL97799.1"/>
    <property type="molecule type" value="Genomic_DNA"/>
</dbReference>
<evidence type="ECO:0000256" key="1">
    <source>
        <dbReference type="SAM" id="MobiDB-lite"/>
    </source>
</evidence>
<evidence type="ECO:0000313" key="3">
    <source>
        <dbReference type="Proteomes" id="UP000177331"/>
    </source>
</evidence>
<feature type="compositionally biased region" description="Basic and acidic residues" evidence="1">
    <location>
        <begin position="205"/>
        <end position="222"/>
    </location>
</feature>
<comment type="caution">
    <text evidence="2">The sequence shown here is derived from an EMBL/GenBank/DDBJ whole genome shotgun (WGS) entry which is preliminary data.</text>
</comment>
<gene>
    <name evidence="2" type="ORF">A2318_04715</name>
</gene>
<feature type="compositionally biased region" description="Basic and acidic residues" evidence="1">
    <location>
        <begin position="232"/>
        <end position="243"/>
    </location>
</feature>